<dbReference type="AlphaFoldDB" id="A0A0F4L7M8"/>
<comment type="caution">
    <text evidence="3">The sequence shown here is derived from an EMBL/GenBank/DDBJ whole genome shotgun (WGS) entry which is preliminary data.</text>
</comment>
<dbReference type="Gene3D" id="2.30.24.10">
    <property type="entry name" value="CAT RNA-binding domain"/>
    <property type="match status" value="1"/>
</dbReference>
<dbReference type="PANTHER" id="PTHR30185">
    <property type="entry name" value="CRYPTIC BETA-GLUCOSIDE BGL OPERON ANTITERMINATOR"/>
    <property type="match status" value="1"/>
</dbReference>
<dbReference type="GO" id="GO:0006355">
    <property type="term" value="P:regulation of DNA-templated transcription"/>
    <property type="evidence" value="ECO:0007669"/>
    <property type="project" value="InterPro"/>
</dbReference>
<evidence type="ECO:0000313" key="4">
    <source>
        <dbReference type="Proteomes" id="UP000033533"/>
    </source>
</evidence>
<reference evidence="3 4" key="1">
    <citation type="submission" date="2014-12" db="EMBL/GenBank/DDBJ databases">
        <title>Comparative genomics of the lactic acid bacteria isolated from the honey bee gut.</title>
        <authorList>
            <person name="Ellegaard K.M."/>
            <person name="Tamarit D."/>
            <person name="Javelind E."/>
            <person name="Olofsson T."/>
            <person name="Andersson S.G."/>
            <person name="Vasquez A."/>
        </authorList>
    </citation>
    <scope>NUCLEOTIDE SEQUENCE [LARGE SCALE GENOMIC DNA]</scope>
    <source>
        <strain evidence="3 4">Biut2</strain>
    </source>
</reference>
<sequence>MFIKRGINNNVSFVVDDKGKELIVTGRGIAFGKHVGDEVDESKIEYYFPVLPQEISSAMAKLLVNIPIEYYAIANDIVDKAKSKLKQELNQSLIVALTDHIYRAVEQAKKGIKISNPLILDIKRIYPQEFEVGLFGIKLIRNMTGCILAEDEAATIALHVVNSELENKGDFNGYRVVEIVHWVTNYVFDYFKIDFAEKADPLYYQRFDTHVRFFAQRILDNDYKENDVNSSLLVVLSDKQYQREKDCVNSLSADFAQKFDITIYQEERAYLVLHIHNMLKNIISKEK</sequence>
<evidence type="ECO:0000256" key="1">
    <source>
        <dbReference type="ARBA" id="ARBA00022737"/>
    </source>
</evidence>
<dbReference type="InterPro" id="IPR004341">
    <property type="entry name" value="CAT_RNA-bd_dom"/>
</dbReference>
<evidence type="ECO:0000313" key="3">
    <source>
        <dbReference type="EMBL" id="KJY54635.1"/>
    </source>
</evidence>
<dbReference type="SMART" id="SM01061">
    <property type="entry name" value="CAT_RBD"/>
    <property type="match status" value="1"/>
</dbReference>
<dbReference type="PROSITE" id="PS51372">
    <property type="entry name" value="PRD_2"/>
    <property type="match status" value="2"/>
</dbReference>
<accession>A0A0F4L7M8</accession>
<dbReference type="PATRIC" id="fig|1218493.3.peg.1558"/>
<organism evidence="3 4">
    <name type="scientific">Lactobacillus kullabergensis</name>
    <dbReference type="NCBI Taxonomy" id="1218493"/>
    <lineage>
        <taxon>Bacteria</taxon>
        <taxon>Bacillati</taxon>
        <taxon>Bacillota</taxon>
        <taxon>Bacilli</taxon>
        <taxon>Lactobacillales</taxon>
        <taxon>Lactobacillaceae</taxon>
        <taxon>Lactobacillus</taxon>
    </lineage>
</organism>
<proteinExistence type="predicted"/>
<protein>
    <submittedName>
        <fullName evidence="3">PRD domain protein</fullName>
    </submittedName>
</protein>
<dbReference type="OrthoDB" id="9813552at2"/>
<keyword evidence="1" id="KW-0677">Repeat</keyword>
<dbReference type="RefSeq" id="WP_045928484.1">
    <property type="nucleotide sequence ID" value="NZ_JBHSZS010000024.1"/>
</dbReference>
<dbReference type="SUPFAM" id="SSF50151">
    <property type="entry name" value="SacY-like RNA-binding domain"/>
    <property type="match status" value="1"/>
</dbReference>
<dbReference type="InterPro" id="IPR011608">
    <property type="entry name" value="PRD"/>
</dbReference>
<dbReference type="Proteomes" id="UP000033533">
    <property type="component" value="Unassembled WGS sequence"/>
</dbReference>
<dbReference type="GO" id="GO:0003723">
    <property type="term" value="F:RNA binding"/>
    <property type="evidence" value="ECO:0007669"/>
    <property type="project" value="InterPro"/>
</dbReference>
<feature type="domain" description="PRD" evidence="2">
    <location>
        <begin position="171"/>
        <end position="285"/>
    </location>
</feature>
<name>A0A0F4L7M8_9LACO</name>
<evidence type="ECO:0000259" key="2">
    <source>
        <dbReference type="PROSITE" id="PS51372"/>
    </source>
</evidence>
<dbReference type="PANTHER" id="PTHR30185:SF15">
    <property type="entry name" value="CRYPTIC BETA-GLUCOSIDE BGL OPERON ANTITERMINATOR"/>
    <property type="match status" value="1"/>
</dbReference>
<dbReference type="HOGENOM" id="CLU_078802_0_0_9"/>
<dbReference type="InterPro" id="IPR036634">
    <property type="entry name" value="PRD_sf"/>
</dbReference>
<gene>
    <name evidence="3" type="ORF">JF76_14870</name>
</gene>
<dbReference type="SUPFAM" id="SSF63520">
    <property type="entry name" value="PTS-regulatory domain, PRD"/>
    <property type="match status" value="2"/>
</dbReference>
<dbReference type="InterPro" id="IPR036650">
    <property type="entry name" value="CAT_RNA-bd_dom_sf"/>
</dbReference>
<dbReference type="EMBL" id="JXBY01000024">
    <property type="protein sequence ID" value="KJY54635.1"/>
    <property type="molecule type" value="Genomic_DNA"/>
</dbReference>
<dbReference type="Pfam" id="PF03123">
    <property type="entry name" value="CAT_RBD"/>
    <property type="match status" value="1"/>
</dbReference>
<feature type="domain" description="PRD" evidence="2">
    <location>
        <begin position="65"/>
        <end position="170"/>
    </location>
</feature>
<dbReference type="Gene3D" id="1.10.1790.10">
    <property type="entry name" value="PRD domain"/>
    <property type="match status" value="2"/>
</dbReference>
<dbReference type="Pfam" id="PF00874">
    <property type="entry name" value="PRD"/>
    <property type="match status" value="2"/>
</dbReference>
<dbReference type="STRING" id="1218493.JF76_14870"/>
<dbReference type="InterPro" id="IPR050661">
    <property type="entry name" value="BglG_antiterminators"/>
</dbReference>